<dbReference type="GO" id="GO:0031841">
    <property type="term" value="F:neuropeptide Y receptor binding"/>
    <property type="evidence" value="ECO:0007669"/>
    <property type="project" value="TreeGrafter"/>
</dbReference>
<dbReference type="Pfam" id="PF00159">
    <property type="entry name" value="Hormone_3"/>
    <property type="match status" value="1"/>
</dbReference>
<evidence type="ECO:0000313" key="7">
    <source>
        <dbReference type="Proteomes" id="UP000694565"/>
    </source>
</evidence>
<reference evidence="6" key="2">
    <citation type="submission" date="2025-09" db="UniProtKB">
        <authorList>
            <consortium name="Ensembl"/>
        </authorList>
    </citation>
    <scope>IDENTIFICATION</scope>
</reference>
<proteinExistence type="inferred from homology"/>
<dbReference type="Proteomes" id="UP000694565">
    <property type="component" value="Unplaced"/>
</dbReference>
<name>A0A8C3GC08_CYCLU</name>
<dbReference type="AlphaFoldDB" id="A0A8C3GC08"/>
<comment type="similarity">
    <text evidence="2 4">Belongs to the NPY family.</text>
</comment>
<keyword evidence="7" id="KW-1185">Reference proteome</keyword>
<dbReference type="PANTHER" id="PTHR10533:SF14">
    <property type="entry name" value="PEPTIDE YY-RELATED"/>
    <property type="match status" value="1"/>
</dbReference>
<dbReference type="CDD" id="cd00126">
    <property type="entry name" value="PAH"/>
    <property type="match status" value="1"/>
</dbReference>
<evidence type="ECO:0000256" key="3">
    <source>
        <dbReference type="ARBA" id="ARBA00022525"/>
    </source>
</evidence>
<evidence type="ECO:0000256" key="2">
    <source>
        <dbReference type="ARBA" id="ARBA00010022"/>
    </source>
</evidence>
<sequence>VHPMANMLRSWMTLAALVACLLVCLSSFADAYPPQPESPGSNASSEDWAKYHAAVRHYVNLITRQSKESSEENIRGSLLCLPRCAVNLKILLFFQIIADLCLDHRD</sequence>
<protein>
    <submittedName>
        <fullName evidence="6">Uncharacterized protein</fullName>
    </submittedName>
</protein>
<reference evidence="6" key="1">
    <citation type="submission" date="2025-08" db="UniProtKB">
        <authorList>
            <consortium name="Ensembl"/>
        </authorList>
    </citation>
    <scope>IDENTIFICATION</scope>
</reference>
<dbReference type="InterPro" id="IPR001955">
    <property type="entry name" value="Pancreatic_hormone-like"/>
</dbReference>
<dbReference type="PROSITE" id="PS50276">
    <property type="entry name" value="PANCREATIC_HORMONE_2"/>
    <property type="match status" value="1"/>
</dbReference>
<dbReference type="SMART" id="SM00309">
    <property type="entry name" value="PAH"/>
    <property type="match status" value="1"/>
</dbReference>
<dbReference type="PANTHER" id="PTHR10533">
    <property type="entry name" value="NEUROPEPTIDE Y/PANCREATIC HORMONE/PEPTIDE YY"/>
    <property type="match status" value="1"/>
</dbReference>
<evidence type="ECO:0000256" key="4">
    <source>
        <dbReference type="RuleBase" id="RU000656"/>
    </source>
</evidence>
<dbReference type="GO" id="GO:0007218">
    <property type="term" value="P:neuropeptide signaling pathway"/>
    <property type="evidence" value="ECO:0007669"/>
    <property type="project" value="TreeGrafter"/>
</dbReference>
<keyword evidence="3" id="KW-0964">Secreted</keyword>
<dbReference type="GO" id="GO:0007631">
    <property type="term" value="P:feeding behavior"/>
    <property type="evidence" value="ECO:0007669"/>
    <property type="project" value="TreeGrafter"/>
</dbReference>
<evidence type="ECO:0000256" key="5">
    <source>
        <dbReference type="SAM" id="SignalP"/>
    </source>
</evidence>
<organism evidence="6 7">
    <name type="scientific">Cyclopterus lumpus</name>
    <name type="common">Lumpsucker</name>
    <dbReference type="NCBI Taxonomy" id="8103"/>
    <lineage>
        <taxon>Eukaryota</taxon>
        <taxon>Metazoa</taxon>
        <taxon>Chordata</taxon>
        <taxon>Craniata</taxon>
        <taxon>Vertebrata</taxon>
        <taxon>Euteleostomi</taxon>
        <taxon>Actinopterygii</taxon>
        <taxon>Neopterygii</taxon>
        <taxon>Teleostei</taxon>
        <taxon>Neoteleostei</taxon>
        <taxon>Acanthomorphata</taxon>
        <taxon>Eupercaria</taxon>
        <taxon>Perciformes</taxon>
        <taxon>Cottioidei</taxon>
        <taxon>Cottales</taxon>
        <taxon>Cyclopteridae</taxon>
        <taxon>Cyclopterus</taxon>
    </lineage>
</organism>
<comment type="subcellular location">
    <subcellularLocation>
        <location evidence="1">Secreted</location>
    </subcellularLocation>
</comment>
<dbReference type="GO" id="GO:0005615">
    <property type="term" value="C:extracellular space"/>
    <property type="evidence" value="ECO:0007669"/>
    <property type="project" value="TreeGrafter"/>
</dbReference>
<keyword evidence="5" id="KW-0732">Signal</keyword>
<evidence type="ECO:0000313" key="6">
    <source>
        <dbReference type="Ensembl" id="ENSCLMP00005049871.1"/>
    </source>
</evidence>
<accession>A0A8C3GC08</accession>
<dbReference type="GO" id="GO:0005184">
    <property type="term" value="F:neuropeptide hormone activity"/>
    <property type="evidence" value="ECO:0007669"/>
    <property type="project" value="TreeGrafter"/>
</dbReference>
<dbReference type="PRINTS" id="PR00278">
    <property type="entry name" value="PANCHORMONE"/>
</dbReference>
<feature type="chain" id="PRO_5034999477" evidence="5">
    <location>
        <begin position="32"/>
        <end position="106"/>
    </location>
</feature>
<evidence type="ECO:0000256" key="1">
    <source>
        <dbReference type="ARBA" id="ARBA00004613"/>
    </source>
</evidence>
<dbReference type="Ensembl" id="ENSCLMT00005051525.1">
    <property type="protein sequence ID" value="ENSCLMP00005049871.1"/>
    <property type="gene ID" value="ENSCLMG00005022688.1"/>
</dbReference>
<dbReference type="Gene3D" id="6.10.250.900">
    <property type="match status" value="1"/>
</dbReference>
<dbReference type="GeneTree" id="ENSGT00940000160643"/>
<feature type="signal peptide" evidence="5">
    <location>
        <begin position="1"/>
        <end position="31"/>
    </location>
</feature>